<evidence type="ECO:0000259" key="1">
    <source>
        <dbReference type="Pfam" id="PF24115"/>
    </source>
</evidence>
<comment type="caution">
    <text evidence="2">The sequence shown here is derived from an EMBL/GenBank/DDBJ whole genome shotgun (WGS) entry which is preliminary data.</text>
</comment>
<sequence length="37" mass="4305">MKAKTLEEAREDMETLRGYIHDLAEDARQIQPGEDDE</sequence>
<dbReference type="PATRIC" id="fig|1227487.5.peg.2867"/>
<dbReference type="InterPro" id="IPR055813">
    <property type="entry name" value="DUF7389"/>
</dbReference>
<dbReference type="eggNOG" id="arCOG07574">
    <property type="taxonomic scope" value="Archaea"/>
</dbReference>
<proteinExistence type="predicted"/>
<dbReference type="Proteomes" id="UP000011513">
    <property type="component" value="Unassembled WGS sequence"/>
</dbReference>
<evidence type="ECO:0000313" key="2">
    <source>
        <dbReference type="EMBL" id="ELZ28715.1"/>
    </source>
</evidence>
<name>M0CZS3_HALPD</name>
<dbReference type="Pfam" id="PF24115">
    <property type="entry name" value="DUF7389"/>
    <property type="match status" value="1"/>
</dbReference>
<gene>
    <name evidence="2" type="ORF">C474_14504</name>
</gene>
<protein>
    <recommendedName>
        <fullName evidence="1">DUF7389 domain-containing protein</fullName>
    </recommendedName>
</protein>
<organism evidence="2 3">
    <name type="scientific">Halogeometricum pallidum JCM 14848</name>
    <dbReference type="NCBI Taxonomy" id="1227487"/>
    <lineage>
        <taxon>Archaea</taxon>
        <taxon>Methanobacteriati</taxon>
        <taxon>Methanobacteriota</taxon>
        <taxon>Stenosarchaea group</taxon>
        <taxon>Halobacteria</taxon>
        <taxon>Halobacteriales</taxon>
        <taxon>Haloferacaceae</taxon>
        <taxon>Halogeometricum</taxon>
    </lineage>
</organism>
<reference evidence="2 3" key="1">
    <citation type="journal article" date="2014" name="PLoS Genet.">
        <title>Phylogenetically driven sequencing of extremely halophilic archaea reveals strategies for static and dynamic osmo-response.</title>
        <authorList>
            <person name="Becker E.A."/>
            <person name="Seitzer P.M."/>
            <person name="Tritt A."/>
            <person name="Larsen D."/>
            <person name="Krusor M."/>
            <person name="Yao A.I."/>
            <person name="Wu D."/>
            <person name="Madern D."/>
            <person name="Eisen J.A."/>
            <person name="Darling A.E."/>
            <person name="Facciotti M.T."/>
        </authorList>
    </citation>
    <scope>NUCLEOTIDE SEQUENCE [LARGE SCALE GENOMIC DNA]</scope>
    <source>
        <strain evidence="2 3">JCM 14848</strain>
    </source>
</reference>
<dbReference type="AlphaFoldDB" id="M0CZS3"/>
<evidence type="ECO:0000313" key="3">
    <source>
        <dbReference type="Proteomes" id="UP000011513"/>
    </source>
</evidence>
<keyword evidence="3" id="KW-1185">Reference proteome</keyword>
<feature type="domain" description="DUF7389" evidence="1">
    <location>
        <begin position="2"/>
        <end position="34"/>
    </location>
</feature>
<dbReference type="EMBL" id="AOIV01000036">
    <property type="protein sequence ID" value="ELZ28715.1"/>
    <property type="molecule type" value="Genomic_DNA"/>
</dbReference>
<accession>M0CZS3</accession>
<dbReference type="InParanoid" id="M0CZS3"/>